<dbReference type="InterPro" id="IPR001851">
    <property type="entry name" value="ABC_transp_permease"/>
</dbReference>
<dbReference type="RefSeq" id="WP_188910435.1">
    <property type="nucleotide sequence ID" value="NZ_BMIQ01000005.1"/>
</dbReference>
<feature type="transmembrane region" description="Helical" evidence="6">
    <location>
        <begin position="302"/>
        <end position="321"/>
    </location>
</feature>
<feature type="transmembrane region" description="Helical" evidence="6">
    <location>
        <begin position="174"/>
        <end position="193"/>
    </location>
</feature>
<feature type="transmembrane region" description="Helical" evidence="6">
    <location>
        <begin position="110"/>
        <end position="137"/>
    </location>
</feature>
<dbReference type="PANTHER" id="PTHR32196:SF72">
    <property type="entry name" value="RIBOSE IMPORT PERMEASE PROTEIN RBSC"/>
    <property type="match status" value="1"/>
</dbReference>
<keyword evidence="8" id="KW-1185">Reference proteome</keyword>
<feature type="transmembrane region" description="Helical" evidence="6">
    <location>
        <begin position="257"/>
        <end position="290"/>
    </location>
</feature>
<dbReference type="Pfam" id="PF02653">
    <property type="entry name" value="BPD_transp_2"/>
    <property type="match status" value="1"/>
</dbReference>
<name>A0A916ZS23_9HYPH</name>
<comment type="caution">
    <text evidence="7">The sequence shown here is derived from an EMBL/GenBank/DDBJ whole genome shotgun (WGS) entry which is preliminary data.</text>
</comment>
<feature type="transmembrane region" description="Helical" evidence="6">
    <location>
        <begin position="224"/>
        <end position="245"/>
    </location>
</feature>
<feature type="transmembrane region" description="Helical" evidence="6">
    <location>
        <begin position="52"/>
        <end position="73"/>
    </location>
</feature>
<dbReference type="Proteomes" id="UP000644699">
    <property type="component" value="Unassembled WGS sequence"/>
</dbReference>
<dbReference type="EMBL" id="BMIQ01000005">
    <property type="protein sequence ID" value="GGE11414.1"/>
    <property type="molecule type" value="Genomic_DNA"/>
</dbReference>
<feature type="transmembrane region" description="Helical" evidence="6">
    <location>
        <begin position="23"/>
        <end position="45"/>
    </location>
</feature>
<feature type="transmembrane region" description="Helical" evidence="6">
    <location>
        <begin position="79"/>
        <end position="98"/>
    </location>
</feature>
<comment type="subcellular location">
    <subcellularLocation>
        <location evidence="1">Cell membrane</location>
        <topology evidence="1">Multi-pass membrane protein</topology>
    </subcellularLocation>
</comment>
<dbReference type="CDD" id="cd06579">
    <property type="entry name" value="TM_PBP1_transp_AraH_like"/>
    <property type="match status" value="1"/>
</dbReference>
<evidence type="ECO:0000313" key="8">
    <source>
        <dbReference type="Proteomes" id="UP000644699"/>
    </source>
</evidence>
<evidence type="ECO:0000256" key="2">
    <source>
        <dbReference type="ARBA" id="ARBA00022475"/>
    </source>
</evidence>
<evidence type="ECO:0000256" key="1">
    <source>
        <dbReference type="ARBA" id="ARBA00004651"/>
    </source>
</evidence>
<reference evidence="7" key="1">
    <citation type="journal article" date="2014" name="Int. J. Syst. Evol. Microbiol.">
        <title>Complete genome sequence of Corynebacterium casei LMG S-19264T (=DSM 44701T), isolated from a smear-ripened cheese.</title>
        <authorList>
            <consortium name="US DOE Joint Genome Institute (JGI-PGF)"/>
            <person name="Walter F."/>
            <person name="Albersmeier A."/>
            <person name="Kalinowski J."/>
            <person name="Ruckert C."/>
        </authorList>
    </citation>
    <scope>NUCLEOTIDE SEQUENCE</scope>
    <source>
        <strain evidence="7">CGMCC 1.15367</strain>
    </source>
</reference>
<keyword evidence="4 6" id="KW-1133">Transmembrane helix</keyword>
<proteinExistence type="predicted"/>
<organism evidence="7 8">
    <name type="scientific">Aureimonas endophytica</name>
    <dbReference type="NCBI Taxonomy" id="2027858"/>
    <lineage>
        <taxon>Bacteria</taxon>
        <taxon>Pseudomonadati</taxon>
        <taxon>Pseudomonadota</taxon>
        <taxon>Alphaproteobacteria</taxon>
        <taxon>Hyphomicrobiales</taxon>
        <taxon>Aurantimonadaceae</taxon>
        <taxon>Aureimonas</taxon>
    </lineage>
</organism>
<evidence type="ECO:0000256" key="4">
    <source>
        <dbReference type="ARBA" id="ARBA00022989"/>
    </source>
</evidence>
<dbReference type="GO" id="GO:0005886">
    <property type="term" value="C:plasma membrane"/>
    <property type="evidence" value="ECO:0007669"/>
    <property type="project" value="UniProtKB-SubCell"/>
</dbReference>
<reference evidence="7" key="2">
    <citation type="submission" date="2020-09" db="EMBL/GenBank/DDBJ databases">
        <authorList>
            <person name="Sun Q."/>
            <person name="Zhou Y."/>
        </authorList>
    </citation>
    <scope>NUCLEOTIDE SEQUENCE</scope>
    <source>
        <strain evidence="7">CGMCC 1.15367</strain>
    </source>
</reference>
<accession>A0A916ZS23</accession>
<keyword evidence="2" id="KW-1003">Cell membrane</keyword>
<dbReference type="AlphaFoldDB" id="A0A916ZS23"/>
<gene>
    <name evidence="7" type="ORF">GCM10011390_33130</name>
</gene>
<protein>
    <submittedName>
        <fullName evidence="7">ABC transporter permease</fullName>
    </submittedName>
</protein>
<evidence type="ECO:0000313" key="7">
    <source>
        <dbReference type="EMBL" id="GGE11414.1"/>
    </source>
</evidence>
<evidence type="ECO:0000256" key="3">
    <source>
        <dbReference type="ARBA" id="ARBA00022692"/>
    </source>
</evidence>
<evidence type="ECO:0000256" key="5">
    <source>
        <dbReference type="ARBA" id="ARBA00023136"/>
    </source>
</evidence>
<dbReference type="GO" id="GO:0022857">
    <property type="term" value="F:transmembrane transporter activity"/>
    <property type="evidence" value="ECO:0007669"/>
    <property type="project" value="InterPro"/>
</dbReference>
<keyword evidence="5 6" id="KW-0472">Membrane</keyword>
<sequence>MSPAALPAAGPDGALARLLRADWFGPGLVTLAAMALIGALSPSFLSPLNLQILALAIAVNALIAFSQMIIIAIGQMNLSVGAIGGLSAITFGGLMDAFGLPAPLAAGAALLVGLLCGALNGLFIVWTGISAFVITLASLSIYKGINLGVTRAEPFYGIAEGVKAFGQALVLGPLPWLAVPTILVALGLSFMLARLPIGRFVLAVGGNAHAAELSGVSVGPTVVFAHALSGMLAALAGILLVARLQIGQPTIGDDWLILSFAAPVIGGAVLAGGHVSVAATLFGTAIVAIITQALVLFNIDPFLVQIVLGALILAAVGLNRLREARLAATRRGAAR</sequence>
<keyword evidence="3 6" id="KW-0812">Transmembrane</keyword>
<evidence type="ECO:0000256" key="6">
    <source>
        <dbReference type="SAM" id="Phobius"/>
    </source>
</evidence>
<dbReference type="PANTHER" id="PTHR32196">
    <property type="entry name" value="ABC TRANSPORTER PERMEASE PROTEIN YPHD-RELATED-RELATED"/>
    <property type="match status" value="1"/>
</dbReference>